<proteinExistence type="inferred from homology"/>
<name>A0A9W5UPU1_9ACTN</name>
<feature type="domain" description="UDP-N-acetylglucosamine 2-epimerase" evidence="2">
    <location>
        <begin position="30"/>
        <end position="359"/>
    </location>
</feature>
<dbReference type="InterPro" id="IPR003331">
    <property type="entry name" value="UDP_GlcNAc_Epimerase_2_dom"/>
</dbReference>
<dbReference type="RefSeq" id="WP_093404749.1">
    <property type="nucleotide sequence ID" value="NZ_BOPD01000015.1"/>
</dbReference>
<evidence type="ECO:0000313" key="3">
    <source>
        <dbReference type="EMBL" id="GIJ33479.1"/>
    </source>
</evidence>
<evidence type="ECO:0000256" key="1">
    <source>
        <dbReference type="RuleBase" id="RU003513"/>
    </source>
</evidence>
<evidence type="ECO:0000259" key="2">
    <source>
        <dbReference type="Pfam" id="PF02350"/>
    </source>
</evidence>
<dbReference type="AlphaFoldDB" id="A0A9W5UPU1"/>
<dbReference type="OrthoDB" id="9803238at2"/>
<dbReference type="Gene3D" id="3.40.50.2000">
    <property type="entry name" value="Glycogen Phosphorylase B"/>
    <property type="match status" value="2"/>
</dbReference>
<dbReference type="Proteomes" id="UP000607311">
    <property type="component" value="Unassembled WGS sequence"/>
</dbReference>
<sequence>MSTNIPFQVVHVTGARPNFPKAAPVVRALDDRSVRQRLIHTGQHYDERMSNVFFRQLGLPEPDENLAVGSGSHASQTGEIMVRLERLLMVSRPSLIVVYGDVNSTLAATLVATKLDIPVAHVEAGLRSFNRSMPEEINRLVTDRLSQLLFATSPDALVHLGNEGLDPSKVHFVGNPMIDTLLANLHLFDVPLIRRQLALPQRYGVATLHRPANVDDPGDAAELSKALHTVADQLPIVLPLHPRGRERLATAGLFRHPQIRVIEPQGYVEFLSLVRGAQVVITDSGGVQEETTVLGVPCLTLRAETERPVTITHGTNRLVNREDLAEAVKALLEVQRPAAGWPTPPLWDGRAGIRIADVIAQFVGAG</sequence>
<keyword evidence="4" id="KW-1185">Reference proteome</keyword>
<dbReference type="PANTHER" id="PTHR43174:SF1">
    <property type="entry name" value="UDP-N-ACETYLGLUCOSAMINE 2-EPIMERASE"/>
    <property type="match status" value="1"/>
</dbReference>
<protein>
    <submittedName>
        <fullName evidence="3">UDP-N-acetylglucosamine 2-epimerase (Non-hydrolyzing)</fullName>
    </submittedName>
</protein>
<dbReference type="Pfam" id="PF02350">
    <property type="entry name" value="Epimerase_2"/>
    <property type="match status" value="1"/>
</dbReference>
<dbReference type="EMBL" id="BOPD01000015">
    <property type="protein sequence ID" value="GIJ33479.1"/>
    <property type="molecule type" value="Genomic_DNA"/>
</dbReference>
<accession>A0A9W5UPU1</accession>
<reference evidence="3" key="1">
    <citation type="submission" date="2021-01" db="EMBL/GenBank/DDBJ databases">
        <title>Whole genome shotgun sequence of Verrucosispora sediminis NBRC 107745.</title>
        <authorList>
            <person name="Komaki H."/>
            <person name="Tamura T."/>
        </authorList>
    </citation>
    <scope>NUCLEOTIDE SEQUENCE</scope>
    <source>
        <strain evidence="3">NBRC 107745</strain>
    </source>
</reference>
<dbReference type="GO" id="GO:0016853">
    <property type="term" value="F:isomerase activity"/>
    <property type="evidence" value="ECO:0007669"/>
    <property type="project" value="UniProtKB-KW"/>
</dbReference>
<dbReference type="PANTHER" id="PTHR43174">
    <property type="entry name" value="UDP-N-ACETYLGLUCOSAMINE 2-EPIMERASE"/>
    <property type="match status" value="1"/>
</dbReference>
<dbReference type="NCBIfam" id="TIGR00236">
    <property type="entry name" value="wecB"/>
    <property type="match status" value="1"/>
</dbReference>
<evidence type="ECO:0000313" key="4">
    <source>
        <dbReference type="Proteomes" id="UP000607311"/>
    </source>
</evidence>
<keyword evidence="1" id="KW-0413">Isomerase</keyword>
<dbReference type="SUPFAM" id="SSF53756">
    <property type="entry name" value="UDP-Glycosyltransferase/glycogen phosphorylase"/>
    <property type="match status" value="1"/>
</dbReference>
<dbReference type="CDD" id="cd03786">
    <property type="entry name" value="GTB_UDP-GlcNAc_2-Epimerase"/>
    <property type="match status" value="1"/>
</dbReference>
<dbReference type="InterPro" id="IPR029767">
    <property type="entry name" value="WecB-like"/>
</dbReference>
<gene>
    <name evidence="3" type="ORF">Vse01_26270</name>
</gene>
<comment type="caution">
    <text evidence="3">The sequence shown here is derived from an EMBL/GenBank/DDBJ whole genome shotgun (WGS) entry which is preliminary data.</text>
</comment>
<comment type="similarity">
    <text evidence="1">Belongs to the UDP-N-acetylglucosamine 2-epimerase family.</text>
</comment>
<organism evidence="3 4">
    <name type="scientific">Micromonospora sediminimaris</name>
    <dbReference type="NCBI Taxonomy" id="547162"/>
    <lineage>
        <taxon>Bacteria</taxon>
        <taxon>Bacillati</taxon>
        <taxon>Actinomycetota</taxon>
        <taxon>Actinomycetes</taxon>
        <taxon>Micromonosporales</taxon>
        <taxon>Micromonosporaceae</taxon>
        <taxon>Micromonospora</taxon>
    </lineage>
</organism>